<gene>
    <name evidence="1" type="ORF">CBP76_04045</name>
</gene>
<keyword evidence="2" id="KW-1185">Reference proteome</keyword>
<evidence type="ECO:0000313" key="1">
    <source>
        <dbReference type="EMBL" id="PMD72134.1"/>
    </source>
</evidence>
<protein>
    <submittedName>
        <fullName evidence="1">TetR family transcriptional regulator</fullName>
    </submittedName>
</protein>
<dbReference type="Gene3D" id="1.10.357.10">
    <property type="entry name" value="Tetracycline Repressor, domain 2"/>
    <property type="match status" value="1"/>
</dbReference>
<comment type="caution">
    <text evidence="1">The sequence shown here is derived from an EMBL/GenBank/DDBJ whole genome shotgun (WGS) entry which is preliminary data.</text>
</comment>
<reference evidence="1 2" key="1">
    <citation type="submission" date="2017-05" db="EMBL/GenBank/DDBJ databases">
        <title>Lactobacillus nurukis nov., sp. nov., isolated from nuruk.</title>
        <authorList>
            <person name="Kim S.-J."/>
        </authorList>
    </citation>
    <scope>NUCLEOTIDE SEQUENCE [LARGE SCALE GENOMIC DNA]</scope>
    <source>
        <strain evidence="1 2">SYF10-1a</strain>
    </source>
</reference>
<dbReference type="OrthoDB" id="9810250at2"/>
<evidence type="ECO:0000313" key="2">
    <source>
        <dbReference type="Proteomes" id="UP000235649"/>
    </source>
</evidence>
<sequence>MKKVQIDNYIKIDKRTHNTHIKLLKALTNEFSNGTNFDNLNVQKLCKSAKISRATFYRHHQDMTDILTVEYLILIQNITEEINNLSSVSYSSISNIIVTNILKKPTLPELVEWAHCRDRIIPLINGIIQRVMISIENISNLHFISEFIGNDLYQFSLQIAKEKTLPNRQDTLNLFLKIIPNLID</sequence>
<dbReference type="SUPFAM" id="SSF46689">
    <property type="entry name" value="Homeodomain-like"/>
    <property type="match status" value="1"/>
</dbReference>
<dbReference type="RefSeq" id="WP_102195662.1">
    <property type="nucleotide sequence ID" value="NZ_NIPR01000008.1"/>
</dbReference>
<name>A0A2N7AVD6_9LACO</name>
<proteinExistence type="predicted"/>
<dbReference type="EMBL" id="NIPR01000008">
    <property type="protein sequence ID" value="PMD72134.1"/>
    <property type="molecule type" value="Genomic_DNA"/>
</dbReference>
<dbReference type="InterPro" id="IPR009057">
    <property type="entry name" value="Homeodomain-like_sf"/>
</dbReference>
<organism evidence="1 2">
    <name type="scientific">Companilactobacillus nuruki</name>
    <dbReference type="NCBI Taxonomy" id="1993540"/>
    <lineage>
        <taxon>Bacteria</taxon>
        <taxon>Bacillati</taxon>
        <taxon>Bacillota</taxon>
        <taxon>Bacilli</taxon>
        <taxon>Lactobacillales</taxon>
        <taxon>Lactobacillaceae</taxon>
        <taxon>Companilactobacillus</taxon>
    </lineage>
</organism>
<dbReference type="AlphaFoldDB" id="A0A2N7AVD6"/>
<accession>A0A2N7AVD6</accession>
<dbReference type="Proteomes" id="UP000235649">
    <property type="component" value="Unassembled WGS sequence"/>
</dbReference>